<dbReference type="EMBL" id="BMPP01000003">
    <property type="protein sequence ID" value="GGK18635.1"/>
    <property type="molecule type" value="Genomic_DNA"/>
</dbReference>
<accession>A0ABQ2EP17</accession>
<name>A0ABQ2EP17_9DEIO</name>
<gene>
    <name evidence="1" type="ORF">GCM10008955_10070</name>
</gene>
<proteinExistence type="predicted"/>
<evidence type="ECO:0000313" key="1">
    <source>
        <dbReference type="EMBL" id="GGK18635.1"/>
    </source>
</evidence>
<reference evidence="2" key="1">
    <citation type="journal article" date="2019" name="Int. J. Syst. Evol. Microbiol.">
        <title>The Global Catalogue of Microorganisms (GCM) 10K type strain sequencing project: providing services to taxonomists for standard genome sequencing and annotation.</title>
        <authorList>
            <consortium name="The Broad Institute Genomics Platform"/>
            <consortium name="The Broad Institute Genome Sequencing Center for Infectious Disease"/>
            <person name="Wu L."/>
            <person name="Ma J."/>
        </authorList>
    </citation>
    <scope>NUCLEOTIDE SEQUENCE [LARGE SCALE GENOMIC DNA]</scope>
    <source>
        <strain evidence="2">JCM 30331</strain>
    </source>
</reference>
<organism evidence="1 2">
    <name type="scientific">Deinococcus malanensis</name>
    <dbReference type="NCBI Taxonomy" id="1706855"/>
    <lineage>
        <taxon>Bacteria</taxon>
        <taxon>Thermotogati</taxon>
        <taxon>Deinococcota</taxon>
        <taxon>Deinococci</taxon>
        <taxon>Deinococcales</taxon>
        <taxon>Deinococcaceae</taxon>
        <taxon>Deinococcus</taxon>
    </lineage>
</organism>
<evidence type="ECO:0000313" key="2">
    <source>
        <dbReference type="Proteomes" id="UP000647587"/>
    </source>
</evidence>
<sequence length="143" mass="15736">MTSPQPFQTLPSIGDGTYLGAAYQAGVLKLQVDHWDLGPVEVLVPTVALLLAPSVDLPCDHVARKGTRLEIRRVVDHVAGDQGHFVPPHHFGQLMNDTQAGHHLCYGLKVDPALHIVSLLGYTRWVTCLCTDLNTITWWVLPD</sequence>
<protein>
    <submittedName>
        <fullName evidence="1">Uncharacterized protein</fullName>
    </submittedName>
</protein>
<keyword evidence="2" id="KW-1185">Reference proteome</keyword>
<dbReference type="Proteomes" id="UP000647587">
    <property type="component" value="Unassembled WGS sequence"/>
</dbReference>
<comment type="caution">
    <text evidence="1">The sequence shown here is derived from an EMBL/GenBank/DDBJ whole genome shotgun (WGS) entry which is preliminary data.</text>
</comment>
<dbReference type="RefSeq" id="WP_189005146.1">
    <property type="nucleotide sequence ID" value="NZ_BMPP01000003.1"/>
</dbReference>